<feature type="domain" description="RNase H type-1" evidence="1">
    <location>
        <begin position="44"/>
        <end position="163"/>
    </location>
</feature>
<evidence type="ECO:0000313" key="3">
    <source>
        <dbReference type="Proteomes" id="UP001459277"/>
    </source>
</evidence>
<sequence>MEEETSLHLFVLCPLTKAIWFISHWGFRIQSAWSKPDRDTIKINVDAACNIESSSIATVARDWRGEVVFACSKRVNTTLPLQAKAEAINWALNLAANLDVNSIFIESDSKSCIDALRFPNRNVPWRIRTICSDVLALKLNFSNCRFSWVAGEANVATHVLAKWSLSNNYFGSFDVGLGPPCFVSIIRAEAFSLPV</sequence>
<dbReference type="InterPro" id="IPR036397">
    <property type="entry name" value="RNaseH_sf"/>
</dbReference>
<dbReference type="PANTHER" id="PTHR47723">
    <property type="entry name" value="OS05G0353850 PROTEIN"/>
    <property type="match status" value="1"/>
</dbReference>
<dbReference type="GO" id="GO:0004523">
    <property type="term" value="F:RNA-DNA hybrid ribonuclease activity"/>
    <property type="evidence" value="ECO:0007669"/>
    <property type="project" value="InterPro"/>
</dbReference>
<dbReference type="Pfam" id="PF13456">
    <property type="entry name" value="RVT_3"/>
    <property type="match status" value="1"/>
</dbReference>
<evidence type="ECO:0000313" key="2">
    <source>
        <dbReference type="EMBL" id="KAL0013555.1"/>
    </source>
</evidence>
<dbReference type="InterPro" id="IPR053151">
    <property type="entry name" value="RNase_H-like"/>
</dbReference>
<evidence type="ECO:0000259" key="1">
    <source>
        <dbReference type="Pfam" id="PF13456"/>
    </source>
</evidence>
<protein>
    <recommendedName>
        <fullName evidence="1">RNase H type-1 domain-containing protein</fullName>
    </recommendedName>
</protein>
<dbReference type="CDD" id="cd06222">
    <property type="entry name" value="RNase_H_like"/>
    <property type="match status" value="1"/>
</dbReference>
<keyword evidence="3" id="KW-1185">Reference proteome</keyword>
<name>A0AAW2DW99_9ROSI</name>
<dbReference type="SUPFAM" id="SSF53098">
    <property type="entry name" value="Ribonuclease H-like"/>
    <property type="match status" value="1"/>
</dbReference>
<dbReference type="PANTHER" id="PTHR47723:SF19">
    <property type="entry name" value="POLYNUCLEOTIDYL TRANSFERASE, RIBONUCLEASE H-LIKE SUPERFAMILY PROTEIN"/>
    <property type="match status" value="1"/>
</dbReference>
<organism evidence="2 3">
    <name type="scientific">Lithocarpus litseifolius</name>
    <dbReference type="NCBI Taxonomy" id="425828"/>
    <lineage>
        <taxon>Eukaryota</taxon>
        <taxon>Viridiplantae</taxon>
        <taxon>Streptophyta</taxon>
        <taxon>Embryophyta</taxon>
        <taxon>Tracheophyta</taxon>
        <taxon>Spermatophyta</taxon>
        <taxon>Magnoliopsida</taxon>
        <taxon>eudicotyledons</taxon>
        <taxon>Gunneridae</taxon>
        <taxon>Pentapetalae</taxon>
        <taxon>rosids</taxon>
        <taxon>fabids</taxon>
        <taxon>Fagales</taxon>
        <taxon>Fagaceae</taxon>
        <taxon>Lithocarpus</taxon>
    </lineage>
</organism>
<dbReference type="GO" id="GO:0003676">
    <property type="term" value="F:nucleic acid binding"/>
    <property type="evidence" value="ECO:0007669"/>
    <property type="project" value="InterPro"/>
</dbReference>
<comment type="caution">
    <text evidence="2">The sequence shown here is derived from an EMBL/GenBank/DDBJ whole genome shotgun (WGS) entry which is preliminary data.</text>
</comment>
<dbReference type="InterPro" id="IPR002156">
    <property type="entry name" value="RNaseH_domain"/>
</dbReference>
<proteinExistence type="predicted"/>
<gene>
    <name evidence="2" type="ORF">SO802_000624</name>
</gene>
<dbReference type="Proteomes" id="UP001459277">
    <property type="component" value="Unassembled WGS sequence"/>
</dbReference>
<dbReference type="InterPro" id="IPR012337">
    <property type="entry name" value="RNaseH-like_sf"/>
</dbReference>
<dbReference type="Gene3D" id="3.30.420.10">
    <property type="entry name" value="Ribonuclease H-like superfamily/Ribonuclease H"/>
    <property type="match status" value="1"/>
</dbReference>
<accession>A0AAW2DW99</accession>
<dbReference type="AlphaFoldDB" id="A0AAW2DW99"/>
<dbReference type="InterPro" id="IPR044730">
    <property type="entry name" value="RNase_H-like_dom_plant"/>
</dbReference>
<reference evidence="2 3" key="1">
    <citation type="submission" date="2024-01" db="EMBL/GenBank/DDBJ databases">
        <title>A telomere-to-telomere, gap-free genome of sweet tea (Lithocarpus litseifolius).</title>
        <authorList>
            <person name="Zhou J."/>
        </authorList>
    </citation>
    <scope>NUCLEOTIDE SEQUENCE [LARGE SCALE GENOMIC DNA]</scope>
    <source>
        <strain evidence="2">Zhou-2022a</strain>
        <tissue evidence="2">Leaf</tissue>
    </source>
</reference>
<dbReference type="EMBL" id="JAZDWU010000001">
    <property type="protein sequence ID" value="KAL0013555.1"/>
    <property type="molecule type" value="Genomic_DNA"/>
</dbReference>